<name>A0A0F6PMZ8_9CYAN</name>
<dbReference type="Pfam" id="PF02852">
    <property type="entry name" value="Pyr_redox_dim"/>
    <property type="match status" value="1"/>
</dbReference>
<evidence type="ECO:0000256" key="9">
    <source>
        <dbReference type="PIRSR" id="PIRSR000350-4"/>
    </source>
</evidence>
<feature type="disulfide bond" description="Redox-active" evidence="9">
    <location>
        <begin position="42"/>
        <end position="47"/>
    </location>
</feature>
<dbReference type="Pfam" id="PF07992">
    <property type="entry name" value="Pyr_redox_2"/>
    <property type="match status" value="1"/>
</dbReference>
<evidence type="ECO:0000256" key="3">
    <source>
        <dbReference type="ARBA" id="ARBA00022827"/>
    </source>
</evidence>
<evidence type="ECO:0000256" key="5">
    <source>
        <dbReference type="ARBA" id="ARBA00023157"/>
    </source>
</evidence>
<evidence type="ECO:0000259" key="12">
    <source>
        <dbReference type="Pfam" id="PF07992"/>
    </source>
</evidence>
<evidence type="ECO:0000256" key="8">
    <source>
        <dbReference type="PIRSR" id="PIRSR000350-3"/>
    </source>
</evidence>
<dbReference type="PRINTS" id="PR00411">
    <property type="entry name" value="PNDRDTASEI"/>
</dbReference>
<accession>A0A0F6PMZ8</accession>
<dbReference type="InterPro" id="IPR004099">
    <property type="entry name" value="Pyr_nucl-diS_OxRdtase_dimer"/>
</dbReference>
<evidence type="ECO:0000256" key="10">
    <source>
        <dbReference type="RuleBase" id="RU003691"/>
    </source>
</evidence>
<dbReference type="InterPro" id="IPR012999">
    <property type="entry name" value="Pyr_OxRdtase_I_AS"/>
</dbReference>
<feature type="binding site" evidence="8">
    <location>
        <position position="303"/>
    </location>
    <ligand>
        <name>FAD</name>
        <dbReference type="ChEBI" id="CHEBI:57692"/>
    </ligand>
</feature>
<dbReference type="PIRSF" id="PIRSF000350">
    <property type="entry name" value="Mercury_reductase_MerA"/>
    <property type="match status" value="1"/>
</dbReference>
<dbReference type="EMBL" id="KJ725126">
    <property type="protein sequence ID" value="AJW31576.1"/>
    <property type="molecule type" value="Genomic_DNA"/>
</dbReference>
<dbReference type="GO" id="GO:0004362">
    <property type="term" value="F:glutathione-disulfide reductase (NADPH) activity"/>
    <property type="evidence" value="ECO:0007669"/>
    <property type="project" value="TreeGrafter"/>
</dbReference>
<comment type="similarity">
    <text evidence="1 10">Belongs to the class-I pyridine nucleotide-disulfide oxidoreductase family.</text>
</comment>
<feature type="non-terminal residue" evidence="13">
    <location>
        <position position="448"/>
    </location>
</feature>
<dbReference type="InterPro" id="IPR046952">
    <property type="entry name" value="GSHR/TRXR-like"/>
</dbReference>
<dbReference type="Gene3D" id="3.50.50.60">
    <property type="entry name" value="FAD/NAD(P)-binding domain"/>
    <property type="match status" value="2"/>
</dbReference>
<evidence type="ECO:0000256" key="4">
    <source>
        <dbReference type="ARBA" id="ARBA00023002"/>
    </source>
</evidence>
<sequence>MTFDYDLFVIGTGPGGLAAAKKAASYGVRVAIAEQENIGGTCVNRGCIPKKLIVYAADFAQENQIAQSYGWSQCERYFDWTLFMKSVHRQIEHINYSFCQELRKAQIEIIKERATFVDNHTLDLNGHQVTADKILIAVGARPNKPNISGIEYAITSREMFHLPYLPKRLAIIGGGYIGAEFSSMMQAFGCKVTLIETDEMMLSGFDNDIRSGVQESLRNRGIRILTNSTAQEITHLDEGWLLTTTGDRVQTIAADTILVATGFSPNTKNIGLEKAKVEVGEQGEIKVNEYYCTSQKNIFAVGDCINRLQLTPVAKAEGIAFANKVFGNNPQTVNYDYVPSAVFSRPEGAGVGMTEAKAREKFGDRVKCYSTQFQPLLYQLVKQETPAMMKLVVDDHSQQVLGAHMLGENAAEIIQTLAVAIRQGITRQDLNETIGIHPTIAENFLSLG</sequence>
<dbReference type="AlphaFoldDB" id="A0A0F6PMZ8"/>
<reference evidence="13" key="1">
    <citation type="journal article" date="2015" name="Microbiology (Mosc.)">
        <title>Deciphering the mechanisms against oxidative stress in developing and mature akinetes of the cyanobacterium Aphanizomenon ovalisporum.</title>
        <authorList>
            <person name="Kaplan-Levy R.N."/>
            <person name="Hadas O."/>
            <person name="Sukenik A."/>
        </authorList>
    </citation>
    <scope>NUCLEOTIDE SEQUENCE</scope>
    <source>
        <strain evidence="13">ILC-164</strain>
    </source>
</reference>
<feature type="domain" description="Pyridine nucleotide-disulphide oxidoreductase dimerisation" evidence="11">
    <location>
        <begin position="338"/>
        <end position="444"/>
    </location>
</feature>
<evidence type="ECO:0000256" key="1">
    <source>
        <dbReference type="ARBA" id="ARBA00007532"/>
    </source>
</evidence>
<dbReference type="GO" id="GO:0006749">
    <property type="term" value="P:glutathione metabolic process"/>
    <property type="evidence" value="ECO:0007669"/>
    <property type="project" value="TreeGrafter"/>
</dbReference>
<protein>
    <submittedName>
        <fullName evidence="13">Glutathione reductase</fullName>
    </submittedName>
</protein>
<keyword evidence="4 10" id="KW-0560">Oxidoreductase</keyword>
<dbReference type="GO" id="GO:0045454">
    <property type="term" value="P:cell redox homeostasis"/>
    <property type="evidence" value="ECO:0007669"/>
    <property type="project" value="InterPro"/>
</dbReference>
<dbReference type="InterPro" id="IPR001100">
    <property type="entry name" value="Pyr_nuc-diS_OxRdtase"/>
</dbReference>
<feature type="binding site" evidence="8">
    <location>
        <position position="262"/>
    </location>
    <ligand>
        <name>NAD(+)</name>
        <dbReference type="ChEBI" id="CHEBI:57540"/>
    </ligand>
</feature>
<evidence type="ECO:0000256" key="2">
    <source>
        <dbReference type="ARBA" id="ARBA00022630"/>
    </source>
</evidence>
<dbReference type="PANTHER" id="PTHR42737">
    <property type="entry name" value="GLUTATHIONE REDUCTASE"/>
    <property type="match status" value="1"/>
</dbReference>
<keyword evidence="8" id="KW-0520">NAD</keyword>
<dbReference type="SUPFAM" id="SSF55424">
    <property type="entry name" value="FAD/NAD-linked reductases, dimerisation (C-terminal) domain"/>
    <property type="match status" value="1"/>
</dbReference>
<keyword evidence="6 10" id="KW-0676">Redox-active center</keyword>
<comment type="cofactor">
    <cofactor evidence="8">
        <name>FAD</name>
        <dbReference type="ChEBI" id="CHEBI:57692"/>
    </cofactor>
    <text evidence="8">Binds 1 FAD per subunit.</text>
</comment>
<feature type="active site" description="Proton acceptor" evidence="7">
    <location>
        <position position="437"/>
    </location>
</feature>
<dbReference type="GO" id="GO:0050660">
    <property type="term" value="F:flavin adenine dinucleotide binding"/>
    <property type="evidence" value="ECO:0007669"/>
    <property type="project" value="InterPro"/>
</dbReference>
<feature type="binding site" evidence="8">
    <location>
        <position position="51"/>
    </location>
    <ligand>
        <name>FAD</name>
        <dbReference type="ChEBI" id="CHEBI:57692"/>
    </ligand>
</feature>
<gene>
    <name evidence="13" type="primary">gr2</name>
</gene>
<feature type="binding site" evidence="8">
    <location>
        <position position="196"/>
    </location>
    <ligand>
        <name>NAD(+)</name>
        <dbReference type="ChEBI" id="CHEBI:57540"/>
    </ligand>
</feature>
<feature type="binding site" evidence="8">
    <location>
        <begin position="173"/>
        <end position="180"/>
    </location>
    <ligand>
        <name>NAD(+)</name>
        <dbReference type="ChEBI" id="CHEBI:57540"/>
    </ligand>
</feature>
<dbReference type="PROSITE" id="PS00076">
    <property type="entry name" value="PYRIDINE_REDOX_1"/>
    <property type="match status" value="1"/>
</dbReference>
<evidence type="ECO:0000256" key="7">
    <source>
        <dbReference type="PIRSR" id="PIRSR000350-2"/>
    </source>
</evidence>
<dbReference type="InterPro" id="IPR036188">
    <property type="entry name" value="FAD/NAD-bd_sf"/>
</dbReference>
<dbReference type="PANTHER" id="PTHR42737:SF2">
    <property type="entry name" value="GLUTATHIONE REDUCTASE"/>
    <property type="match status" value="1"/>
</dbReference>
<keyword evidence="8" id="KW-0547">Nucleotide-binding</keyword>
<keyword evidence="5" id="KW-1015">Disulfide bond</keyword>
<dbReference type="Gene3D" id="3.30.390.30">
    <property type="match status" value="1"/>
</dbReference>
<keyword evidence="2 10" id="KW-0285">Flavoprotein</keyword>
<proteinExistence type="inferred from homology"/>
<evidence type="ECO:0000256" key="6">
    <source>
        <dbReference type="ARBA" id="ARBA00023284"/>
    </source>
</evidence>
<feature type="domain" description="FAD/NAD(P)-binding" evidence="12">
    <location>
        <begin position="5"/>
        <end position="318"/>
    </location>
</feature>
<dbReference type="GO" id="GO:0005829">
    <property type="term" value="C:cytosol"/>
    <property type="evidence" value="ECO:0007669"/>
    <property type="project" value="TreeGrafter"/>
</dbReference>
<dbReference type="GO" id="GO:0034599">
    <property type="term" value="P:cellular response to oxidative stress"/>
    <property type="evidence" value="ECO:0007669"/>
    <property type="project" value="TreeGrafter"/>
</dbReference>
<dbReference type="PRINTS" id="PR00368">
    <property type="entry name" value="FADPNR"/>
</dbReference>
<dbReference type="NCBIfam" id="NF004776">
    <property type="entry name" value="PRK06116.1"/>
    <property type="match status" value="1"/>
</dbReference>
<dbReference type="InterPro" id="IPR023753">
    <property type="entry name" value="FAD/NAD-binding_dom"/>
</dbReference>
<organism evidence="13">
    <name type="scientific">Umezakia ovalisporum ILC-164</name>
    <dbReference type="NCBI Taxonomy" id="1029747"/>
    <lineage>
        <taxon>Bacteria</taxon>
        <taxon>Bacillati</taxon>
        <taxon>Cyanobacteriota</taxon>
        <taxon>Cyanophyceae</taxon>
        <taxon>Nostocales</taxon>
        <taxon>Nodulariaceae</taxon>
        <taxon>Umezakia</taxon>
    </lineage>
</organism>
<keyword evidence="3 8" id="KW-0274">FAD</keyword>
<evidence type="ECO:0000313" key="13">
    <source>
        <dbReference type="EMBL" id="AJW31576.1"/>
    </source>
</evidence>
<evidence type="ECO:0000259" key="11">
    <source>
        <dbReference type="Pfam" id="PF02852"/>
    </source>
</evidence>
<dbReference type="InterPro" id="IPR016156">
    <property type="entry name" value="FAD/NAD-linked_Rdtase_dimer_sf"/>
</dbReference>
<dbReference type="SUPFAM" id="SSF51905">
    <property type="entry name" value="FAD/NAD(P)-binding domain"/>
    <property type="match status" value="1"/>
</dbReference>